<reference evidence="2" key="1">
    <citation type="submission" date="2014-12" db="EMBL/GenBank/DDBJ databases">
        <title>Insight into the proteome of Arion vulgaris.</title>
        <authorList>
            <person name="Aradska J."/>
            <person name="Bulat T."/>
            <person name="Smidak R."/>
            <person name="Sarate P."/>
            <person name="Gangsoo J."/>
            <person name="Sialana F."/>
            <person name="Bilban M."/>
            <person name="Lubec G."/>
        </authorList>
    </citation>
    <scope>NUCLEOTIDE SEQUENCE</scope>
    <source>
        <tissue evidence="2">Skin</tissue>
    </source>
</reference>
<gene>
    <name evidence="2" type="primary">ORF57502</name>
</gene>
<evidence type="ECO:0000256" key="1">
    <source>
        <dbReference type="SAM" id="MobiDB-lite"/>
    </source>
</evidence>
<proteinExistence type="predicted"/>
<sequence>AQDQTESQVKMKSLNSSNGPHAKDLWSVLDASGDIGQIPSVQEVLFNCVTSSLCVVDPVRNGKIISVNESFQFLIGVHEKIV</sequence>
<feature type="non-terminal residue" evidence="2">
    <location>
        <position position="82"/>
    </location>
</feature>
<protein>
    <submittedName>
        <fullName evidence="2">Uncharacterized protein</fullName>
    </submittedName>
</protein>
<dbReference type="AlphaFoldDB" id="A0A0B6ZCI4"/>
<organism evidence="2">
    <name type="scientific">Arion vulgaris</name>
    <dbReference type="NCBI Taxonomy" id="1028688"/>
    <lineage>
        <taxon>Eukaryota</taxon>
        <taxon>Metazoa</taxon>
        <taxon>Spiralia</taxon>
        <taxon>Lophotrochozoa</taxon>
        <taxon>Mollusca</taxon>
        <taxon>Gastropoda</taxon>
        <taxon>Heterobranchia</taxon>
        <taxon>Euthyneura</taxon>
        <taxon>Panpulmonata</taxon>
        <taxon>Eupulmonata</taxon>
        <taxon>Stylommatophora</taxon>
        <taxon>Helicina</taxon>
        <taxon>Arionoidea</taxon>
        <taxon>Arionidae</taxon>
        <taxon>Arion</taxon>
    </lineage>
</organism>
<name>A0A0B6ZCI4_9EUPU</name>
<feature type="region of interest" description="Disordered" evidence="1">
    <location>
        <begin position="1"/>
        <end position="20"/>
    </location>
</feature>
<evidence type="ECO:0000313" key="2">
    <source>
        <dbReference type="EMBL" id="CEK66157.1"/>
    </source>
</evidence>
<dbReference type="EMBL" id="HACG01019292">
    <property type="protein sequence ID" value="CEK66157.1"/>
    <property type="molecule type" value="Transcribed_RNA"/>
</dbReference>
<feature type="non-terminal residue" evidence="2">
    <location>
        <position position="1"/>
    </location>
</feature>
<accession>A0A0B6ZCI4</accession>
<feature type="compositionally biased region" description="Polar residues" evidence="1">
    <location>
        <begin position="1"/>
        <end position="19"/>
    </location>
</feature>